<evidence type="ECO:0000313" key="2">
    <source>
        <dbReference type="Proteomes" id="UP000289738"/>
    </source>
</evidence>
<sequence length="59" mass="6913">MQEYKAKNKEKCLLSHEDASLDDINDLQSLPRVRTREQLHAKFSLGELPQEFLNEVVEK</sequence>
<protein>
    <submittedName>
        <fullName evidence="1">Uncharacterized protein</fullName>
    </submittedName>
</protein>
<comment type="caution">
    <text evidence="1">The sequence shown here is derived from an EMBL/GenBank/DDBJ whole genome shotgun (WGS) entry which is preliminary data.</text>
</comment>
<evidence type="ECO:0000313" key="1">
    <source>
        <dbReference type="EMBL" id="RYR08100.1"/>
    </source>
</evidence>
<accession>A0A444Z1Q1</accession>
<reference evidence="1 2" key="1">
    <citation type="submission" date="2019-01" db="EMBL/GenBank/DDBJ databases">
        <title>Sequencing of cultivated peanut Arachis hypogaea provides insights into genome evolution and oil improvement.</title>
        <authorList>
            <person name="Chen X."/>
        </authorList>
    </citation>
    <scope>NUCLEOTIDE SEQUENCE [LARGE SCALE GENOMIC DNA]</scope>
    <source>
        <strain evidence="2">cv. Fuhuasheng</strain>
        <tissue evidence="1">Leaves</tissue>
    </source>
</reference>
<proteinExistence type="predicted"/>
<dbReference type="Proteomes" id="UP000289738">
    <property type="component" value="Chromosome B05"/>
</dbReference>
<dbReference type="EMBL" id="SDMP01000015">
    <property type="protein sequence ID" value="RYR08100.1"/>
    <property type="molecule type" value="Genomic_DNA"/>
</dbReference>
<organism evidence="1 2">
    <name type="scientific">Arachis hypogaea</name>
    <name type="common">Peanut</name>
    <dbReference type="NCBI Taxonomy" id="3818"/>
    <lineage>
        <taxon>Eukaryota</taxon>
        <taxon>Viridiplantae</taxon>
        <taxon>Streptophyta</taxon>
        <taxon>Embryophyta</taxon>
        <taxon>Tracheophyta</taxon>
        <taxon>Spermatophyta</taxon>
        <taxon>Magnoliopsida</taxon>
        <taxon>eudicotyledons</taxon>
        <taxon>Gunneridae</taxon>
        <taxon>Pentapetalae</taxon>
        <taxon>rosids</taxon>
        <taxon>fabids</taxon>
        <taxon>Fabales</taxon>
        <taxon>Fabaceae</taxon>
        <taxon>Papilionoideae</taxon>
        <taxon>50 kb inversion clade</taxon>
        <taxon>dalbergioids sensu lato</taxon>
        <taxon>Dalbergieae</taxon>
        <taxon>Pterocarpus clade</taxon>
        <taxon>Arachis</taxon>
    </lineage>
</organism>
<keyword evidence="2" id="KW-1185">Reference proteome</keyword>
<dbReference type="AlphaFoldDB" id="A0A444Z1Q1"/>
<name>A0A444Z1Q1_ARAHY</name>
<gene>
    <name evidence="1" type="ORF">Ahy_B05g075650</name>
</gene>